<dbReference type="Proteomes" id="UP001320603">
    <property type="component" value="Chromosome"/>
</dbReference>
<proteinExistence type="predicted"/>
<dbReference type="InterPro" id="IPR003607">
    <property type="entry name" value="HD/PDEase_dom"/>
</dbReference>
<dbReference type="CDD" id="cd00077">
    <property type="entry name" value="HDc"/>
    <property type="match status" value="1"/>
</dbReference>
<dbReference type="SUPFAM" id="SSF109604">
    <property type="entry name" value="HD-domain/PDEase-like"/>
    <property type="match status" value="1"/>
</dbReference>
<evidence type="ECO:0000313" key="3">
    <source>
        <dbReference type="Proteomes" id="UP001320603"/>
    </source>
</evidence>
<evidence type="ECO:0000313" key="2">
    <source>
        <dbReference type="EMBL" id="WWV67332.1"/>
    </source>
</evidence>
<accession>A0ABZ2IRX2</accession>
<dbReference type="EMBL" id="CP146284">
    <property type="protein sequence ID" value="WWV67332.1"/>
    <property type="molecule type" value="Genomic_DNA"/>
</dbReference>
<evidence type="ECO:0000259" key="1">
    <source>
        <dbReference type="Pfam" id="PF01966"/>
    </source>
</evidence>
<feature type="domain" description="HD" evidence="1">
    <location>
        <begin position="22"/>
        <end position="116"/>
    </location>
</feature>
<protein>
    <submittedName>
        <fullName evidence="2">HD domain-containing protein</fullName>
    </submittedName>
</protein>
<dbReference type="RefSeq" id="WP_072530493.1">
    <property type="nucleotide sequence ID" value="NZ_CP146284.1"/>
</dbReference>
<dbReference type="Gene3D" id="1.10.3210.10">
    <property type="entry name" value="Hypothetical protein af1432"/>
    <property type="match status" value="1"/>
</dbReference>
<keyword evidence="3" id="KW-1185">Reference proteome</keyword>
<gene>
    <name evidence="2" type="ORF">NEE14_004950</name>
</gene>
<name>A0ABZ2IRX2_9BACT</name>
<dbReference type="Pfam" id="PF01966">
    <property type="entry name" value="HD"/>
    <property type="match status" value="1"/>
</dbReference>
<reference evidence="2 3" key="1">
    <citation type="submission" date="2024-02" db="EMBL/GenBank/DDBJ databases">
        <title>Whole genome sequencing of Parabacteroides sp. AD58.</title>
        <authorList>
            <person name="Chaplin A.V."/>
            <person name="Pikina A.P."/>
            <person name="Sokolova S.R."/>
            <person name="Korostin D.O."/>
            <person name="Efimov B.A."/>
        </authorList>
    </citation>
    <scope>NUCLEOTIDE SEQUENCE [LARGE SCALE GENOMIC DNA]</scope>
    <source>
        <strain evidence="2 3">AD58</strain>
    </source>
</reference>
<organism evidence="2 3">
    <name type="scientific">Parabacteroides absconsus</name>
    <dbReference type="NCBI Taxonomy" id="2951805"/>
    <lineage>
        <taxon>Bacteria</taxon>
        <taxon>Pseudomonadati</taxon>
        <taxon>Bacteroidota</taxon>
        <taxon>Bacteroidia</taxon>
        <taxon>Bacteroidales</taxon>
        <taxon>Tannerellaceae</taxon>
        <taxon>Parabacteroides</taxon>
    </lineage>
</organism>
<dbReference type="InterPro" id="IPR006674">
    <property type="entry name" value="HD_domain"/>
</dbReference>
<sequence length="167" mass="19293">MNTTHLQLISSMIEYYRGDAKRIQHFIKVYNFASLLGRQEQLDEETLFILETAAIVHDIGIRICEQKYGVCDGKHQELEGPAEAEKLLIKTGNYTCEQIERVCWLVGHHHTYTNISGIDYQLLVEADFLVNIFEDGFSAEMIENVRNKIFRTQSGIQCLEDMYLKAN</sequence>